<dbReference type="Pfam" id="PF05036">
    <property type="entry name" value="SPOR"/>
    <property type="match status" value="1"/>
</dbReference>
<name>A0A2S7KSB1_9FLAO</name>
<feature type="domain" description="SPOR" evidence="1">
    <location>
        <begin position="229"/>
        <end position="306"/>
    </location>
</feature>
<accession>A0A2S7KSB1</accession>
<dbReference type="OrthoDB" id="653949at2"/>
<dbReference type="InterPro" id="IPR007730">
    <property type="entry name" value="SPOR-like_dom"/>
</dbReference>
<dbReference type="InterPro" id="IPR041268">
    <property type="entry name" value="HU-CCDC81_bac_2"/>
</dbReference>
<dbReference type="RefSeq" id="WP_104813463.1">
    <property type="nucleotide sequence ID" value="NZ_MQUB01000001.1"/>
</dbReference>
<dbReference type="Pfam" id="PF18174">
    <property type="entry name" value="HU-CCDC81_bac_1"/>
    <property type="match status" value="1"/>
</dbReference>
<dbReference type="InterPro" id="IPR040495">
    <property type="entry name" value="HU-CCDC81_bac_1"/>
</dbReference>
<organism evidence="2 3">
    <name type="scientific">Aureitalea marina</name>
    <dbReference type="NCBI Taxonomy" id="930804"/>
    <lineage>
        <taxon>Bacteria</taxon>
        <taxon>Pseudomonadati</taxon>
        <taxon>Bacteroidota</taxon>
        <taxon>Flavobacteriia</taxon>
        <taxon>Flavobacteriales</taxon>
        <taxon>Flavobacteriaceae</taxon>
        <taxon>Aureitalea</taxon>
    </lineage>
</organism>
<dbReference type="GO" id="GO:0042834">
    <property type="term" value="F:peptidoglycan binding"/>
    <property type="evidence" value="ECO:0007669"/>
    <property type="project" value="InterPro"/>
</dbReference>
<dbReference type="PROSITE" id="PS51724">
    <property type="entry name" value="SPOR"/>
    <property type="match status" value="1"/>
</dbReference>
<comment type="caution">
    <text evidence="2">The sequence shown here is derived from an EMBL/GenBank/DDBJ whole genome shotgun (WGS) entry which is preliminary data.</text>
</comment>
<dbReference type="Proteomes" id="UP000239800">
    <property type="component" value="Unassembled WGS sequence"/>
</dbReference>
<dbReference type="AlphaFoldDB" id="A0A2S7KSB1"/>
<evidence type="ECO:0000259" key="1">
    <source>
        <dbReference type="PROSITE" id="PS51724"/>
    </source>
</evidence>
<gene>
    <name evidence="2" type="ORF">BST85_11900</name>
</gene>
<dbReference type="Gene3D" id="3.30.70.1070">
    <property type="entry name" value="Sporulation related repeat"/>
    <property type="match status" value="1"/>
</dbReference>
<dbReference type="Pfam" id="PF18175">
    <property type="entry name" value="HU-CCDC81_bac_2"/>
    <property type="match status" value="1"/>
</dbReference>
<sequence length="310" mass="35185">MQMSTYIRDLLFRYECVIIPGFGALLSRHESARIDSQTNTFYPPGKSLSFNRQLQTNDGLLANHLASSEQCEYELALQKVRNFVGRLSLKLAEGESVEFQQLGSFSMNQEKAIQFVPDESMNFSTASFGLASFVSPTIDRSVEEHEEVTSEPLLFEPTTRTARPYLKYVAVGLIAVIASGFGGLKWYEGQVEQHNFAQRQEASGMVDSTIQVATFVFDEMLPVTDVAIERNTGRYHIVAGAFRIRENADRKVDELWTAGYHARYIGENRYGLHQVVYNSYENRGEALRELRKIKSSHNKDAWMLVQNLNP</sequence>
<protein>
    <submittedName>
        <fullName evidence="2">Sporulation protein</fullName>
    </submittedName>
</protein>
<dbReference type="SUPFAM" id="SSF110997">
    <property type="entry name" value="Sporulation related repeat"/>
    <property type="match status" value="1"/>
</dbReference>
<keyword evidence="3" id="KW-1185">Reference proteome</keyword>
<evidence type="ECO:0000313" key="3">
    <source>
        <dbReference type="Proteomes" id="UP000239800"/>
    </source>
</evidence>
<reference evidence="2 3" key="1">
    <citation type="submission" date="2016-11" db="EMBL/GenBank/DDBJ databases">
        <title>Trade-off between light-utilization and light-protection in marine flavobacteria.</title>
        <authorList>
            <person name="Kumagai Y."/>
        </authorList>
    </citation>
    <scope>NUCLEOTIDE SEQUENCE [LARGE SCALE GENOMIC DNA]</scope>
    <source>
        <strain evidence="2 3">NBRC 107741</strain>
    </source>
</reference>
<dbReference type="EMBL" id="MQUB01000001">
    <property type="protein sequence ID" value="PQB05519.1"/>
    <property type="molecule type" value="Genomic_DNA"/>
</dbReference>
<proteinExistence type="predicted"/>
<dbReference type="InterPro" id="IPR036680">
    <property type="entry name" value="SPOR-like_sf"/>
</dbReference>
<evidence type="ECO:0000313" key="2">
    <source>
        <dbReference type="EMBL" id="PQB05519.1"/>
    </source>
</evidence>